<dbReference type="InterPro" id="IPR052623">
    <property type="entry name" value="DAAF5"/>
</dbReference>
<evidence type="ECO:0000313" key="5">
    <source>
        <dbReference type="RefSeq" id="XP_060029137.1"/>
    </source>
</evidence>
<dbReference type="Proteomes" id="UP001652624">
    <property type="component" value="Chromosome 15"/>
</dbReference>
<dbReference type="InterPro" id="IPR056497">
    <property type="entry name" value="HEAT_DAAF5"/>
</dbReference>
<dbReference type="Pfam" id="PF25757">
    <property type="entry name" value="TPR_DNAAF5"/>
    <property type="match status" value="1"/>
</dbReference>
<dbReference type="GeneID" id="103115363"/>
<proteinExistence type="predicted"/>
<dbReference type="Gene3D" id="1.25.10.10">
    <property type="entry name" value="Leucine-rich Repeat Variant"/>
    <property type="match status" value="2"/>
</dbReference>
<accession>A0ABM3VXT6</accession>
<feature type="domain" description="Dynein axonemal assembly factor 5 HEAT-repeat" evidence="2">
    <location>
        <begin position="334"/>
        <end position="525"/>
    </location>
</feature>
<feature type="domain" description="Dynein axonemal assembly factor 5 TPR repeats" evidence="3">
    <location>
        <begin position="38"/>
        <end position="324"/>
    </location>
</feature>
<protein>
    <submittedName>
        <fullName evidence="5">Dynein axonemal assembly factor 5 isoform X1</fullName>
    </submittedName>
</protein>
<dbReference type="PANTHER" id="PTHR16216">
    <property type="entry name" value="DYNEIN ASSEMBLY FACTOR 5, AXONEMAL"/>
    <property type="match status" value="1"/>
</dbReference>
<evidence type="ECO:0000259" key="3">
    <source>
        <dbReference type="Pfam" id="PF25757"/>
    </source>
</evidence>
<dbReference type="Pfam" id="PF24573">
    <property type="entry name" value="HEAT_DAAF5"/>
    <property type="match status" value="1"/>
</dbReference>
<organism evidence="4 5">
    <name type="scientific">Erinaceus europaeus</name>
    <name type="common">Western European hedgehog</name>
    <dbReference type="NCBI Taxonomy" id="9365"/>
    <lineage>
        <taxon>Eukaryota</taxon>
        <taxon>Metazoa</taxon>
        <taxon>Chordata</taxon>
        <taxon>Craniata</taxon>
        <taxon>Vertebrata</taxon>
        <taxon>Euteleostomi</taxon>
        <taxon>Mammalia</taxon>
        <taxon>Eutheria</taxon>
        <taxon>Laurasiatheria</taxon>
        <taxon>Eulipotyphla</taxon>
        <taxon>Erinaceidae</taxon>
        <taxon>Erinaceinae</taxon>
        <taxon>Erinaceus</taxon>
    </lineage>
</organism>
<dbReference type="InterPro" id="IPR021133">
    <property type="entry name" value="HEAT_type_2"/>
</dbReference>
<dbReference type="PROSITE" id="PS50077">
    <property type="entry name" value="HEAT_REPEAT"/>
    <property type="match status" value="1"/>
</dbReference>
<name>A0ABM3VXT6_ERIEU</name>
<dbReference type="InterPro" id="IPR011989">
    <property type="entry name" value="ARM-like"/>
</dbReference>
<sequence length="865" mass="93073">MAALVAAEAGAEDPADPVDPVAEAAELSRTLGRLLPGLDADCKAGRRRALEALQRALEAAGPPEAFQGPWARLLLPRLLRGLSDPAEGCRALAAHLLELGLLRAAHPRDALPRLLPALTSRLLPAPGTRRPPEGCEELRLALVQLLRLAVRLGGPALAPLLDDAIAALRAALHDPFPAVRREGCQCASELARATPDHFHMQAESLVSPLMQTIAHQHWKVRVAVIQATGTVVQFGDGKLVDEVLPHFAQRLFDDVPQVRQAVTMVVGDWLLQLRDRYSFLHKLIPLLLSSLDDEVPDIAHAAASLWEQVGLQWQQENEDDLKDKLDFASPPPAHHPSPESRPGLGCRELVFRNLSKILPAICHDVGDWVAGTRSKAARLLAVLLLHAEDHATQHLEPLLRTLRLACADQEPAVVAAGMRSAELLGTFVSPEVLFKLQLPALRMAPSPSALRVLVGILRGCPAPILHPHVKTVATELASSHICQASQERPYGEQLLMCLQALLAVCGGDTGDAGLPLMQLLVAVTAQWGSCGLEDQPLLPQVAKTLDLLAAAEGVDGSRGLYGQHVGPLLEGLITSAQDWTGYSAELLQLSVVLTQAGPALGEVLPQLMPLLRGCLHPAQDPQMRLKLLSLLAQLLLHAPETLDSQGQLHSYLDSVVSDILGPNLQWRAGRTAAAIRTATVSCLWALLSSQALTAQQVQAMQDRLLPQVLTTLEEDTQTARLLSCHILCVFLDRSSSPADPEQLLKIYPELLKRLDDAAQEVRLAAAGSLGSWLQRVASEGGGASFQSSVQFLYHELLVYLDDPEPTIQNAVLGILKAGAGLFPELLAREAEAVAHKHRSPALCEQLLQHLDTLLPSPRGPDGVPA</sequence>
<reference evidence="5" key="1">
    <citation type="submission" date="2025-08" db="UniProtKB">
        <authorList>
            <consortium name="RefSeq"/>
        </authorList>
    </citation>
    <scope>IDENTIFICATION</scope>
</reference>
<feature type="repeat" description="HEAT" evidence="1">
    <location>
        <begin position="746"/>
        <end position="779"/>
    </location>
</feature>
<dbReference type="RefSeq" id="XP_060029137.1">
    <property type="nucleotide sequence ID" value="XM_060173154.1"/>
</dbReference>
<keyword evidence="4" id="KW-1185">Reference proteome</keyword>
<dbReference type="InterPro" id="IPR016024">
    <property type="entry name" value="ARM-type_fold"/>
</dbReference>
<dbReference type="SUPFAM" id="SSF48371">
    <property type="entry name" value="ARM repeat"/>
    <property type="match status" value="1"/>
</dbReference>
<dbReference type="PANTHER" id="PTHR16216:SF2">
    <property type="entry name" value="DYNEIN AXONEMAL ASSEMBLY FACTOR 5"/>
    <property type="match status" value="1"/>
</dbReference>
<evidence type="ECO:0000259" key="2">
    <source>
        <dbReference type="Pfam" id="PF24573"/>
    </source>
</evidence>
<evidence type="ECO:0000313" key="4">
    <source>
        <dbReference type="Proteomes" id="UP001652624"/>
    </source>
</evidence>
<dbReference type="InterPro" id="IPR057978">
    <property type="entry name" value="TPR_DAAF5"/>
</dbReference>
<evidence type="ECO:0000256" key="1">
    <source>
        <dbReference type="PROSITE-ProRule" id="PRU00103"/>
    </source>
</evidence>
<gene>
    <name evidence="5" type="primary">DNAAF5</name>
</gene>